<reference evidence="1" key="1">
    <citation type="submission" date="2022-03" db="EMBL/GenBank/DDBJ databases">
        <authorList>
            <person name="Martin H S."/>
        </authorList>
    </citation>
    <scope>NUCLEOTIDE SEQUENCE</scope>
</reference>
<feature type="non-terminal residue" evidence="1">
    <location>
        <position position="82"/>
    </location>
</feature>
<protein>
    <submittedName>
        <fullName evidence="1">Uncharacterized protein</fullName>
    </submittedName>
</protein>
<dbReference type="Proteomes" id="UP000837857">
    <property type="component" value="Chromosome 16"/>
</dbReference>
<name>A0ABN8I5P7_9NEOP</name>
<dbReference type="EMBL" id="OW152828">
    <property type="protein sequence ID" value="CAH2046140.1"/>
    <property type="molecule type" value="Genomic_DNA"/>
</dbReference>
<gene>
    <name evidence="1" type="ORF">IPOD504_LOCUS5385</name>
</gene>
<sequence>MLATVPRPLGSIVSLRLRPPSVSGKLIKLQVYAETDDRRAGRSPLHCELPRNQIHSHSVCLLRGPDALHGCATHMMRLATPL</sequence>
<proteinExistence type="predicted"/>
<evidence type="ECO:0000313" key="2">
    <source>
        <dbReference type="Proteomes" id="UP000837857"/>
    </source>
</evidence>
<accession>A0ABN8I5P7</accession>
<keyword evidence="2" id="KW-1185">Reference proteome</keyword>
<organism evidence="1 2">
    <name type="scientific">Iphiclides podalirius</name>
    <name type="common">scarce swallowtail</name>
    <dbReference type="NCBI Taxonomy" id="110791"/>
    <lineage>
        <taxon>Eukaryota</taxon>
        <taxon>Metazoa</taxon>
        <taxon>Ecdysozoa</taxon>
        <taxon>Arthropoda</taxon>
        <taxon>Hexapoda</taxon>
        <taxon>Insecta</taxon>
        <taxon>Pterygota</taxon>
        <taxon>Neoptera</taxon>
        <taxon>Endopterygota</taxon>
        <taxon>Lepidoptera</taxon>
        <taxon>Glossata</taxon>
        <taxon>Ditrysia</taxon>
        <taxon>Papilionoidea</taxon>
        <taxon>Papilionidae</taxon>
        <taxon>Papilioninae</taxon>
        <taxon>Iphiclides</taxon>
    </lineage>
</organism>
<evidence type="ECO:0000313" key="1">
    <source>
        <dbReference type="EMBL" id="CAH2046140.1"/>
    </source>
</evidence>